<dbReference type="EMBL" id="JAAGWQ010000032">
    <property type="protein sequence ID" value="KAF5676584.1"/>
    <property type="molecule type" value="Genomic_DNA"/>
</dbReference>
<comment type="caution">
    <text evidence="1">The sequence shown here is derived from an EMBL/GenBank/DDBJ whole genome shotgun (WGS) entry which is preliminary data.</text>
</comment>
<dbReference type="AlphaFoldDB" id="A0A8H5TQM2"/>
<keyword evidence="2" id="KW-1185">Reference proteome</keyword>
<dbReference type="Proteomes" id="UP000567885">
    <property type="component" value="Unassembled WGS sequence"/>
</dbReference>
<evidence type="ECO:0000313" key="1">
    <source>
        <dbReference type="EMBL" id="KAF5676584.1"/>
    </source>
</evidence>
<name>A0A8H5TQM2_FUSHE</name>
<evidence type="ECO:0000313" key="2">
    <source>
        <dbReference type="Proteomes" id="UP000567885"/>
    </source>
</evidence>
<accession>A0A8H5TQM2</accession>
<sequence length="471" mass="50869">MPSSIPYDPSLALMSVVSEEALDNMSEIAALQATVDAAQDALNSLISSKRSLIMTKAELQNLGTPTDQLDKELDEVNAAVEKAAGDYAKARMTAEPQIMEKRKNIRSFHKQIENPMDHLRSQIKKMPLANDAMNMDVQYFSFDTKSQNSASYSAEIASYVSGTTGGIFGAQKSMEIGAAVARQVNQQLSEHNIEGTVVLSVTCTHKNAEIVAPLILNVDKAIKAWNHFFPESKLDTTSGSSMIKGAIDESLEDKQKFYIISGTTFGSIFVGMVHILNTTNTSASESMTEAAESLEVSIDMSSWCASKSGKFGVDSKFVSDFKNLFGQQNVQSHVTVLTMGVTPSIMASEVSRTIGSLAKFDPEPHVGAVEKTQNAVASEEASVQSLAKNARTSGQASGLGGTHIEPLASVLDVIGNDKTKVLDVNSMMTALEDYLKKATEGVTGVPINYYLKDIDQNMLAQIWLAKYYPGQ</sequence>
<gene>
    <name evidence="1" type="ORF">FHETE_2080</name>
</gene>
<organism evidence="1 2">
    <name type="scientific">Fusarium heterosporum</name>
    <dbReference type="NCBI Taxonomy" id="42747"/>
    <lineage>
        <taxon>Eukaryota</taxon>
        <taxon>Fungi</taxon>
        <taxon>Dikarya</taxon>
        <taxon>Ascomycota</taxon>
        <taxon>Pezizomycotina</taxon>
        <taxon>Sordariomycetes</taxon>
        <taxon>Hypocreomycetidae</taxon>
        <taxon>Hypocreales</taxon>
        <taxon>Nectriaceae</taxon>
        <taxon>Fusarium</taxon>
        <taxon>Fusarium heterosporum species complex</taxon>
    </lineage>
</organism>
<dbReference type="OrthoDB" id="5183255at2759"/>
<protein>
    <submittedName>
        <fullName evidence="1">Uncharacterized protein</fullName>
    </submittedName>
</protein>
<proteinExistence type="predicted"/>
<reference evidence="1 2" key="1">
    <citation type="submission" date="2020-05" db="EMBL/GenBank/DDBJ databases">
        <title>Identification and distribution of gene clusters putatively required for synthesis of sphingolipid metabolism inhibitors in phylogenetically diverse species of the filamentous fungus Fusarium.</title>
        <authorList>
            <person name="Kim H.-S."/>
            <person name="Busman M."/>
            <person name="Brown D.W."/>
            <person name="Divon H."/>
            <person name="Uhlig S."/>
            <person name="Proctor R.H."/>
        </authorList>
    </citation>
    <scope>NUCLEOTIDE SEQUENCE [LARGE SCALE GENOMIC DNA]</scope>
    <source>
        <strain evidence="1 2">NRRL 20693</strain>
    </source>
</reference>